<reference evidence="2 3" key="1">
    <citation type="submission" date="2016-10" db="EMBL/GenBank/DDBJ databases">
        <authorList>
            <person name="de Groot N.N."/>
        </authorList>
    </citation>
    <scope>NUCLEOTIDE SEQUENCE [LARGE SCALE GENOMIC DNA]</scope>
    <source>
        <strain evidence="2 3">AA1</strain>
    </source>
</reference>
<proteinExistence type="predicted"/>
<dbReference type="PANTHER" id="PTHR37804">
    <property type="entry name" value="CDAA REGULATORY PROTEIN CDAR"/>
    <property type="match status" value="1"/>
</dbReference>
<keyword evidence="1" id="KW-1133">Transmembrane helix</keyword>
<dbReference type="Gene3D" id="2.170.120.30">
    <property type="match status" value="2"/>
</dbReference>
<dbReference type="Proteomes" id="UP000198870">
    <property type="component" value="Unassembled WGS sequence"/>
</dbReference>
<protein>
    <submittedName>
        <fullName evidence="2">YbbR-like protein</fullName>
    </submittedName>
</protein>
<dbReference type="EMBL" id="FMUX01000002">
    <property type="protein sequence ID" value="SCX89285.1"/>
    <property type="molecule type" value="Genomic_DNA"/>
</dbReference>
<dbReference type="InterPro" id="IPR012505">
    <property type="entry name" value="YbbR"/>
</dbReference>
<name>A0A1G5BGK7_9BACT</name>
<keyword evidence="1" id="KW-0812">Transmembrane</keyword>
<dbReference type="STRING" id="419481.SAMN05216233_10210"/>
<gene>
    <name evidence="2" type="ORF">SAMN05216233_10210</name>
</gene>
<dbReference type="InterPro" id="IPR053154">
    <property type="entry name" value="c-di-AMP_regulator"/>
</dbReference>
<accession>A0A1G5BGK7</accession>
<dbReference type="PANTHER" id="PTHR37804:SF1">
    <property type="entry name" value="CDAA REGULATORY PROTEIN CDAR"/>
    <property type="match status" value="1"/>
</dbReference>
<evidence type="ECO:0000313" key="3">
    <source>
        <dbReference type="Proteomes" id="UP000198870"/>
    </source>
</evidence>
<evidence type="ECO:0000256" key="1">
    <source>
        <dbReference type="SAM" id="Phobius"/>
    </source>
</evidence>
<keyword evidence="1" id="KW-0472">Membrane</keyword>
<dbReference type="Pfam" id="PF07949">
    <property type="entry name" value="YbbR"/>
    <property type="match status" value="1"/>
</dbReference>
<sequence>MTAEERHNRRYLPRFTLGLGLVALTALVLLAFILVPRLRMEEHTLVSPIEVTGVPKGYIVARQSHTRAKIRVVGLPADLAHIELLRLQVDLPDQPALDGSYPVTPHLEGAPPMEVLEVNPPEVHIRLAKSVKRDIPVQVRIEGKPAPGFRLGKVTVTPSLALASGPSEVLEGVKAIRTTIVSVSDATAPLSIKVPAENADEDLLTLCPELFTVRVQVEEIHATRRLPGIPITTGTDEPRRIAVTPETVNIEVTGPARLVEKLKAGTGISAVIDTRELKAGIYVRRAAITLPEGVDLINASPELFTVTIPDS</sequence>
<dbReference type="AlphaFoldDB" id="A0A1G5BGK7"/>
<feature type="transmembrane region" description="Helical" evidence="1">
    <location>
        <begin position="12"/>
        <end position="35"/>
    </location>
</feature>
<dbReference type="Gene3D" id="2.170.120.40">
    <property type="entry name" value="YbbR-like domain"/>
    <property type="match status" value="1"/>
</dbReference>
<organism evidence="2 3">
    <name type="scientific">Desulfoluna spongiiphila</name>
    <dbReference type="NCBI Taxonomy" id="419481"/>
    <lineage>
        <taxon>Bacteria</taxon>
        <taxon>Pseudomonadati</taxon>
        <taxon>Thermodesulfobacteriota</taxon>
        <taxon>Desulfobacteria</taxon>
        <taxon>Desulfobacterales</taxon>
        <taxon>Desulfolunaceae</taxon>
        <taxon>Desulfoluna</taxon>
    </lineage>
</organism>
<keyword evidence="3" id="KW-1185">Reference proteome</keyword>
<evidence type="ECO:0000313" key="2">
    <source>
        <dbReference type="EMBL" id="SCX89285.1"/>
    </source>
</evidence>